<organism evidence="3 4">
    <name type="scientific">Anaeromicropila herbilytica</name>
    <dbReference type="NCBI Taxonomy" id="2785025"/>
    <lineage>
        <taxon>Bacteria</taxon>
        <taxon>Bacillati</taxon>
        <taxon>Bacillota</taxon>
        <taxon>Clostridia</taxon>
        <taxon>Lachnospirales</taxon>
        <taxon>Lachnospiraceae</taxon>
        <taxon>Anaeromicropila</taxon>
    </lineage>
</organism>
<dbReference type="KEGG" id="ahb:bsdtb5_25320"/>
<accession>A0A7R7ID62</accession>
<protein>
    <recommendedName>
        <fullName evidence="2">RNA 2',3'-cyclic phosphodiesterase</fullName>
        <shortName evidence="2">RNA 2',3'-CPDase</shortName>
        <ecNumber evidence="2">3.1.4.58</ecNumber>
    </recommendedName>
</protein>
<sequence length="188" mass="22518">MRQMGVNMRLFIAINFEDYDKDRLYENVERLKEMTKKASFTKKENLHLTLVFLGETTKISLVEEIIAQSVEELKMREFILQVEDFGTFHRREGDICWLGVKSYTYLSKLNEYLTFYLRKAGFKIEEQTFKPHLTLARRTIFKKEYSVDQVQKQMNTLEIPVNKISLMKSERIEGKLVYTEIFKYKLLK</sequence>
<evidence type="ECO:0000256" key="1">
    <source>
        <dbReference type="ARBA" id="ARBA00022801"/>
    </source>
</evidence>
<feature type="active site" description="Proton acceptor" evidence="2">
    <location>
        <position position="132"/>
    </location>
</feature>
<feature type="short sequence motif" description="HXTX 1" evidence="2">
    <location>
        <begin position="47"/>
        <end position="50"/>
    </location>
</feature>
<dbReference type="HAMAP" id="MF_01940">
    <property type="entry name" value="RNA_CPDase"/>
    <property type="match status" value="1"/>
</dbReference>
<evidence type="ECO:0000313" key="4">
    <source>
        <dbReference type="Proteomes" id="UP000595897"/>
    </source>
</evidence>
<comment type="catalytic activity">
    <reaction evidence="2">
        <text>a 3'-end 2',3'-cyclophospho-ribonucleotide-RNA + H2O = a 3'-end 2'-phospho-ribonucleotide-RNA + H(+)</text>
        <dbReference type="Rhea" id="RHEA:11828"/>
        <dbReference type="Rhea" id="RHEA-COMP:10464"/>
        <dbReference type="Rhea" id="RHEA-COMP:17353"/>
        <dbReference type="ChEBI" id="CHEBI:15377"/>
        <dbReference type="ChEBI" id="CHEBI:15378"/>
        <dbReference type="ChEBI" id="CHEBI:83064"/>
        <dbReference type="ChEBI" id="CHEBI:173113"/>
        <dbReference type="EC" id="3.1.4.58"/>
    </reaction>
</comment>
<dbReference type="InterPro" id="IPR004175">
    <property type="entry name" value="RNA_CPDase"/>
</dbReference>
<reference evidence="3 4" key="1">
    <citation type="submission" date="2020-11" db="EMBL/GenBank/DDBJ databases">
        <title>Draft genome sequencing of a Lachnospiraceae strain isolated from anoxic soil subjected to BSD treatment.</title>
        <authorList>
            <person name="Uek A."/>
            <person name="Tonouchi A."/>
        </authorList>
    </citation>
    <scope>NUCLEOTIDE SEQUENCE [LARGE SCALE GENOMIC DNA]</scope>
    <source>
        <strain evidence="3 4">TB5</strain>
    </source>
</reference>
<dbReference type="Gene3D" id="3.90.1140.10">
    <property type="entry name" value="Cyclic phosphodiesterase"/>
    <property type="match status" value="1"/>
</dbReference>
<keyword evidence="4" id="KW-1185">Reference proteome</keyword>
<dbReference type="GO" id="GO:0004113">
    <property type="term" value="F:2',3'-cyclic-nucleotide 3'-phosphodiesterase activity"/>
    <property type="evidence" value="ECO:0007669"/>
    <property type="project" value="InterPro"/>
</dbReference>
<comment type="function">
    <text evidence="2">Hydrolyzes RNA 2',3'-cyclic phosphodiester to an RNA 2'-phosphomonoester.</text>
</comment>
<dbReference type="EC" id="3.1.4.58" evidence="2"/>
<comment type="similarity">
    <text evidence="2">Belongs to the 2H phosphoesterase superfamily. ThpR family.</text>
</comment>
<dbReference type="SUPFAM" id="SSF55144">
    <property type="entry name" value="LigT-like"/>
    <property type="match status" value="1"/>
</dbReference>
<dbReference type="AlphaFoldDB" id="A0A7R7ID62"/>
<feature type="active site" description="Proton donor" evidence="2">
    <location>
        <position position="47"/>
    </location>
</feature>
<feature type="short sequence motif" description="HXTX 2" evidence="2">
    <location>
        <begin position="132"/>
        <end position="135"/>
    </location>
</feature>
<dbReference type="EMBL" id="AP024169">
    <property type="protein sequence ID" value="BCN31237.1"/>
    <property type="molecule type" value="Genomic_DNA"/>
</dbReference>
<dbReference type="PANTHER" id="PTHR35561:SF1">
    <property type="entry name" value="RNA 2',3'-CYCLIC PHOSPHODIESTERASE"/>
    <property type="match status" value="1"/>
</dbReference>
<keyword evidence="1 2" id="KW-0378">Hydrolase</keyword>
<dbReference type="Pfam" id="PF13563">
    <property type="entry name" value="2_5_RNA_ligase2"/>
    <property type="match status" value="1"/>
</dbReference>
<proteinExistence type="inferred from homology"/>
<dbReference type="GO" id="GO:0008664">
    <property type="term" value="F:RNA 2',3'-cyclic 3'-phosphodiesterase activity"/>
    <property type="evidence" value="ECO:0007669"/>
    <property type="project" value="UniProtKB-EC"/>
</dbReference>
<name>A0A7R7ID62_9FIRM</name>
<dbReference type="InterPro" id="IPR009097">
    <property type="entry name" value="Cyclic_Pdiesterase"/>
</dbReference>
<evidence type="ECO:0000256" key="2">
    <source>
        <dbReference type="HAMAP-Rule" id="MF_01940"/>
    </source>
</evidence>
<gene>
    <name evidence="3" type="ORF">bsdtb5_25320</name>
</gene>
<dbReference type="PANTHER" id="PTHR35561">
    <property type="entry name" value="RNA 2',3'-CYCLIC PHOSPHODIESTERASE"/>
    <property type="match status" value="1"/>
</dbReference>
<evidence type="ECO:0000313" key="3">
    <source>
        <dbReference type="EMBL" id="BCN31237.1"/>
    </source>
</evidence>
<dbReference type="NCBIfam" id="TIGR02258">
    <property type="entry name" value="2_5_ligase"/>
    <property type="match status" value="1"/>
</dbReference>
<dbReference type="Proteomes" id="UP000595897">
    <property type="component" value="Chromosome"/>
</dbReference>